<evidence type="ECO:0000259" key="2">
    <source>
        <dbReference type="Pfam" id="PF06742"/>
    </source>
</evidence>
<protein>
    <recommendedName>
        <fullName evidence="6">DUF1254 domain-containing protein</fullName>
    </recommendedName>
</protein>
<feature type="signal peptide" evidence="1">
    <location>
        <begin position="1"/>
        <end position="23"/>
    </location>
</feature>
<keyword evidence="1" id="KW-0732">Signal</keyword>
<evidence type="ECO:0000256" key="1">
    <source>
        <dbReference type="SAM" id="SignalP"/>
    </source>
</evidence>
<sequence>MNANWMRHARIAVLALACLQAQARPAPAPAPAPAPLPAAGIDARITPAQIEALTRQAYFWGLQQTGFYELRYVFTQAQQMPAYRGINRLAQNRQLFTARERFATTPNASTLYSGGFFDLSRQPVVVTSPKVDDGRYWSIQALDQYADWFFMVGSQFTGNAAQRYLIVGPDWKGTLPAGFRGTEVVRAPSNAFSITLRVAVTTRDAADFAAAHRLMDGVSVEPLERWQRNGGKPVPLAEVPTQPANYRTFARMAQIPDVARSMTATDYLQLASLVINDDTLTQRRDSVTERETLRALAPLGLRKGVQFDPQRLTPAQRRAVQRGFDAARAEARAAFSAAQVDMNGWKLQSSLFYDPNDYKVRAGAADIAWGSPVPYQSHTIAYAMTDAHGKPLDSAGRYTMTLDMNNLPPVTEFWELPVYDDNGYFVDNPIDRYSVTSYQVAAGQFAVQDGKLTLYFQHDKPSDAAQARNWMPLPAKGPFRLAARFYGPTAPLVDGTYAMPQLVRRD</sequence>
<evidence type="ECO:0000313" key="4">
    <source>
        <dbReference type="EMBL" id="SPC22572.1"/>
    </source>
</evidence>
<dbReference type="EMBL" id="LT978514">
    <property type="protein sequence ID" value="SPC22572.1"/>
    <property type="molecule type" value="Genomic_DNA"/>
</dbReference>
<dbReference type="InterPro" id="IPR010679">
    <property type="entry name" value="DUF1254"/>
</dbReference>
<feature type="chain" id="PRO_5031337037" description="DUF1254 domain-containing protein" evidence="1">
    <location>
        <begin position="24"/>
        <end position="506"/>
    </location>
</feature>
<dbReference type="PANTHER" id="PTHR36509:SF2">
    <property type="entry name" value="BLL3101 PROTEIN"/>
    <property type="match status" value="1"/>
</dbReference>
<reference evidence="4 5" key="1">
    <citation type="submission" date="2018-01" db="EMBL/GenBank/DDBJ databases">
        <authorList>
            <person name="Clerissi C."/>
        </authorList>
    </citation>
    <scope>NUCLEOTIDE SEQUENCE [LARGE SCALE GENOMIC DNA]</scope>
    <source>
        <strain evidence="4">Cupriavidus taiwanensis STM 6021</strain>
    </source>
</reference>
<dbReference type="Proteomes" id="UP000257139">
    <property type="component" value="Chromosome CBM2594_b"/>
</dbReference>
<proteinExistence type="predicted"/>
<dbReference type="Pfam" id="PF06863">
    <property type="entry name" value="DUF1254"/>
    <property type="match status" value="1"/>
</dbReference>
<feature type="domain" description="DUF1254" evidence="3">
    <location>
        <begin position="86"/>
        <end position="222"/>
    </location>
</feature>
<feature type="domain" description="DUF1214" evidence="2">
    <location>
        <begin position="381"/>
        <end position="489"/>
    </location>
</feature>
<name>A0A7Z7NNF6_9BURK</name>
<dbReference type="InterPro" id="IPR037050">
    <property type="entry name" value="DUF1254_sf"/>
</dbReference>
<gene>
    <name evidence="4" type="ORF">CBM2594_B30422</name>
</gene>
<evidence type="ECO:0000313" key="5">
    <source>
        <dbReference type="Proteomes" id="UP000257139"/>
    </source>
</evidence>
<evidence type="ECO:0008006" key="6">
    <source>
        <dbReference type="Google" id="ProtNLM"/>
    </source>
</evidence>
<dbReference type="Gene3D" id="2.60.40.1610">
    <property type="entry name" value="Domain of unknown function DUF1254"/>
    <property type="match status" value="1"/>
</dbReference>
<dbReference type="RefSeq" id="WP_232347853.1">
    <property type="nucleotide sequence ID" value="NZ_LT976872.1"/>
</dbReference>
<accession>A0A7Z7NNF6</accession>
<dbReference type="InterPro" id="IPR010621">
    <property type="entry name" value="DUF1214"/>
</dbReference>
<dbReference type="Gene3D" id="2.60.120.600">
    <property type="entry name" value="Domain of unknown function DUF1214, C-terminal domain"/>
    <property type="match status" value="1"/>
</dbReference>
<dbReference type="SUPFAM" id="SSF160935">
    <property type="entry name" value="VPA0735-like"/>
    <property type="match status" value="1"/>
</dbReference>
<dbReference type="AlphaFoldDB" id="A0A7Z7NNF6"/>
<evidence type="ECO:0000259" key="3">
    <source>
        <dbReference type="Pfam" id="PF06863"/>
    </source>
</evidence>
<organism evidence="4 5">
    <name type="scientific">Cupriavidus taiwanensis</name>
    <dbReference type="NCBI Taxonomy" id="164546"/>
    <lineage>
        <taxon>Bacteria</taxon>
        <taxon>Pseudomonadati</taxon>
        <taxon>Pseudomonadota</taxon>
        <taxon>Betaproteobacteria</taxon>
        <taxon>Burkholderiales</taxon>
        <taxon>Burkholderiaceae</taxon>
        <taxon>Cupriavidus</taxon>
    </lineage>
</organism>
<dbReference type="InterPro" id="IPR037049">
    <property type="entry name" value="DUF1214_C_sf"/>
</dbReference>
<dbReference type="PANTHER" id="PTHR36509">
    <property type="entry name" value="BLL3101 PROTEIN"/>
    <property type="match status" value="1"/>
</dbReference>
<dbReference type="Pfam" id="PF06742">
    <property type="entry name" value="DUF1214"/>
    <property type="match status" value="1"/>
</dbReference>